<feature type="transmembrane region" description="Helical" evidence="1">
    <location>
        <begin position="108"/>
        <end position="126"/>
    </location>
</feature>
<dbReference type="Proteomes" id="UP000440578">
    <property type="component" value="Unassembled WGS sequence"/>
</dbReference>
<gene>
    <name evidence="2" type="ORF">FJT64_000277</name>
</gene>
<keyword evidence="3" id="KW-1185">Reference proteome</keyword>
<keyword evidence="1" id="KW-0812">Transmembrane</keyword>
<accession>A0A6A4WSI1</accession>
<evidence type="ECO:0000313" key="2">
    <source>
        <dbReference type="EMBL" id="KAF0305081.1"/>
    </source>
</evidence>
<keyword evidence="1" id="KW-0472">Membrane</keyword>
<evidence type="ECO:0000256" key="1">
    <source>
        <dbReference type="SAM" id="Phobius"/>
    </source>
</evidence>
<dbReference type="AlphaFoldDB" id="A0A6A4WSI1"/>
<protein>
    <submittedName>
        <fullName evidence="2">Uncharacterized protein</fullName>
    </submittedName>
</protein>
<proteinExistence type="predicted"/>
<name>A0A6A4WSI1_AMPAM</name>
<feature type="transmembrane region" description="Helical" evidence="1">
    <location>
        <begin position="138"/>
        <end position="158"/>
    </location>
</feature>
<evidence type="ECO:0000313" key="3">
    <source>
        <dbReference type="Proteomes" id="UP000440578"/>
    </source>
</evidence>
<organism evidence="2 3">
    <name type="scientific">Amphibalanus amphitrite</name>
    <name type="common">Striped barnacle</name>
    <name type="synonym">Balanus amphitrite</name>
    <dbReference type="NCBI Taxonomy" id="1232801"/>
    <lineage>
        <taxon>Eukaryota</taxon>
        <taxon>Metazoa</taxon>
        <taxon>Ecdysozoa</taxon>
        <taxon>Arthropoda</taxon>
        <taxon>Crustacea</taxon>
        <taxon>Multicrustacea</taxon>
        <taxon>Cirripedia</taxon>
        <taxon>Thoracica</taxon>
        <taxon>Thoracicalcarea</taxon>
        <taxon>Balanomorpha</taxon>
        <taxon>Balanoidea</taxon>
        <taxon>Balanidae</taxon>
        <taxon>Amphibalaninae</taxon>
        <taxon>Amphibalanus</taxon>
    </lineage>
</organism>
<reference evidence="2 3" key="1">
    <citation type="submission" date="2019-07" db="EMBL/GenBank/DDBJ databases">
        <title>Draft genome assembly of a fouling barnacle, Amphibalanus amphitrite (Darwin, 1854): The first reference genome for Thecostraca.</title>
        <authorList>
            <person name="Kim W."/>
        </authorList>
    </citation>
    <scope>NUCLEOTIDE SEQUENCE [LARGE SCALE GENOMIC DNA]</scope>
    <source>
        <strain evidence="2">SNU_AA5</strain>
        <tissue evidence="2">Soma without cirri and trophi</tissue>
    </source>
</reference>
<feature type="transmembrane region" description="Helical" evidence="1">
    <location>
        <begin position="42"/>
        <end position="65"/>
    </location>
</feature>
<comment type="caution">
    <text evidence="2">The sequence shown here is derived from an EMBL/GenBank/DDBJ whole genome shotgun (WGS) entry which is preliminary data.</text>
</comment>
<keyword evidence="1" id="KW-1133">Transmembrane helix</keyword>
<sequence>MSQKYRAEYCSSDDPDDIDEPTNCCTHSEPFRPSCWDFSVPFLYVASMAASLLSTIPMGRVTFIWQNRAGPANHAICPLHAAARDREHWGQYGSAACYAATFLPVAPLAIALCLCVYQLAAVVYAERSRQRRSPAGDTAVLVATLVATVLCLAEAGVLTDGVRNTCLGFQMEDFVYEARVRFSSVDEVLSCRQGFDMRDRDHMITAMNTYGQLMAALAGSWLNAALWLALLTAALRRACHWCGQCGGATSTGRAPIKVVRRRRSSQFTDEFPEIARQRRESWV</sequence>
<feature type="transmembrane region" description="Helical" evidence="1">
    <location>
        <begin position="210"/>
        <end position="231"/>
    </location>
</feature>
<dbReference type="EMBL" id="VIIS01000780">
    <property type="protein sequence ID" value="KAF0305081.1"/>
    <property type="molecule type" value="Genomic_DNA"/>
</dbReference>